<reference evidence="1 2" key="1">
    <citation type="submission" date="2023-02" db="EMBL/GenBank/DDBJ databases">
        <title>Genome sequencing required for Actinomycetospora new species description.</title>
        <authorList>
            <person name="Saimee Y."/>
            <person name="Duangmal K."/>
        </authorList>
    </citation>
    <scope>NUCLEOTIDE SEQUENCE [LARGE SCALE GENOMIC DNA]</scope>
    <source>
        <strain evidence="1 2">DW7H6</strain>
    </source>
</reference>
<protein>
    <submittedName>
        <fullName evidence="1">Uncharacterized protein</fullName>
    </submittedName>
</protein>
<dbReference type="Proteomes" id="UP001300763">
    <property type="component" value="Unassembled WGS sequence"/>
</dbReference>
<keyword evidence="2" id="KW-1185">Reference proteome</keyword>
<proteinExistence type="predicted"/>
<dbReference type="RefSeq" id="WP_274202324.1">
    <property type="nucleotide sequence ID" value="NZ_JAQZAO010000009.1"/>
</dbReference>
<name>A0ABT5SYH3_9PSEU</name>
<organism evidence="1 2">
    <name type="scientific">Actinomycetospora lemnae</name>
    <dbReference type="NCBI Taxonomy" id="3019891"/>
    <lineage>
        <taxon>Bacteria</taxon>
        <taxon>Bacillati</taxon>
        <taxon>Actinomycetota</taxon>
        <taxon>Actinomycetes</taxon>
        <taxon>Pseudonocardiales</taxon>
        <taxon>Pseudonocardiaceae</taxon>
        <taxon>Actinomycetospora</taxon>
    </lineage>
</organism>
<gene>
    <name evidence="1" type="ORF">PGB27_20890</name>
</gene>
<sequence>MTNNFGDVNVTTGAGSNVGMGSHISQSVTVNDPDALHRLGVAAQELADLLNGGADVEELRAAGQEVERTAKDPTKSTEAVAAGQRVVSALGALNLLVAGSSALNIINILTDFANAALG</sequence>
<comment type="caution">
    <text evidence="1">The sequence shown here is derived from an EMBL/GenBank/DDBJ whole genome shotgun (WGS) entry which is preliminary data.</text>
</comment>
<evidence type="ECO:0000313" key="1">
    <source>
        <dbReference type="EMBL" id="MDD7967804.1"/>
    </source>
</evidence>
<evidence type="ECO:0000313" key="2">
    <source>
        <dbReference type="Proteomes" id="UP001300763"/>
    </source>
</evidence>
<accession>A0ABT5SYH3</accession>
<dbReference type="EMBL" id="JAQZAO010000009">
    <property type="protein sequence ID" value="MDD7967804.1"/>
    <property type="molecule type" value="Genomic_DNA"/>
</dbReference>